<keyword evidence="2" id="KW-0548">Nucleotidyltransferase</keyword>
<feature type="compositionally biased region" description="Basic and acidic residues" evidence="11">
    <location>
        <begin position="1798"/>
        <end position="1810"/>
    </location>
</feature>
<dbReference type="Pfam" id="PF17919">
    <property type="entry name" value="RT_RNaseH_2"/>
    <property type="match status" value="1"/>
</dbReference>
<feature type="compositionally biased region" description="Basic and acidic residues" evidence="11">
    <location>
        <begin position="740"/>
        <end position="753"/>
    </location>
</feature>
<dbReference type="InterPro" id="IPR021109">
    <property type="entry name" value="Peptidase_aspartic_dom_sf"/>
</dbReference>
<dbReference type="InterPro" id="IPR041577">
    <property type="entry name" value="RT_RNaseH_2"/>
</dbReference>
<feature type="compositionally biased region" description="Basic residues" evidence="11">
    <location>
        <begin position="302"/>
        <end position="313"/>
    </location>
</feature>
<sequence>MNDTSMPDASRTTATSLEHASFPHLSAIEWEALHRLAAVSGDAVIKTLLTAGTEEQQRLAAQVFMARELADLRQRVSTPTQTKNKSDIVKLDVSTYSGEGEGCLHLNRWFCEVDIAIEARQLSTELARTRFLLSKLAGKAKEWALGKLVADASCFPTMASMKADLRLAFEPPQDESVQRSAFLALKQGRMSMLEYIQRARHLVSCITTHPVDMATQVHVFISGMSAGSQRFYLTRKTPPTLEEAFAVALFRWTSGADVISKAATGLVNAQSPPDALLSLWETWSSRGYLPRSGADAGERHGRERRRRSKKRRQPVGAGRHTGRGRSYGSLVAEPPPSPPVLHAQLFVTASGSDTRLIVLSLHVDGATRPLRALLDSGATNNFVRAESLPVFPADMNIRDGPGDMIVKYADGKPRRTPRRSATFAYEFDGFRNSEEFLVIELSGSFDCVLGIPWLARHQPEINWLTGTVRPRDIDVNAVLAFLCGTPNQWSHVAVMDPGSMTLAAHEASDGPSCVVCELATCAGPEQESQDVSDVVEHGFPRSDEQRFSEADSDVVEPRQDEKRLSNVEEREDVVERGLPHAVEHGFPRVVERELPDEVDAVVSNDPRPGADVVSRHPSSAAVIEHGLSSAASDNTPCPVRRRGRRNPHRPRSPSADSVEAEAEVISVLVGDDAEAAPRVRDVEVARPPCDAAEITRLPGLSWKHFLRDLKKGEIEQVCMIVAEDAESIAAVATSASDPASDARSRPKGAEPKNARQARYAAQSLPALEAAGNPVAPLVREFMEIFPDKVPAVLPPDRGVRHEIDLVPGAKYCVTRQWPLPRDQVEAIDAFFESRRQAGHVRESLSPHSSPTFCVKKATGGWRIVHAFNKLNEATIPAQTPIPRKDMVLDTMSGSTKYSAIDLMDGFYQILMREDDVPLTAVSTPSGMLWEWLVMPQGLKNAPATFNRMVSNLLRPYRDFAPSYFDDIFIHSRAEDGMTDVEVHLQHLRKVFEVMKENKLYANLKKCIFCAPEIPVLGSYVSKDGVRADPEKIEAICAWPTPQDQKQLRQWLGLATYLHHYSKNFASTIRPLSQLLKADATWSWRPEHQAAFGAVKSSLSTAPVLMLPDHSKPFHVVCDASDFAIGCALMQFDDEGRERVISYQSRQLKPAERNYPVHDKELLDMRYALIKFRVYLLGEQTFAIYTNHASLRTATKSPHLSQRMARWLSLFSEYNFVVHYKPGKTNILADALSRRPDYVQSGRHAVGDEDDDECAVCTAEDVAAVDVVATSPLRDLIVDAYKEDASCLELIQFLRDPGSMAKRKLSPRSRSRVDRYSLDGELLTSADPRQTAAIFVDVVYRHHGLPSSIVSDRDPRFTSAFWRELFQLLGARLCMSTASHPETDGQTERANRVVEDVLRSFATSFKSWSAFLPLVEFALNNAVHASTGLSPFFVNFGRHPRVPALFGVERSETPAGRAAEDAGDPASLVPDEDVAVDPDPGQAERRGPAPDAVSALLHGVTTRQGSNAPAVGVRTRAATRAAHERPRANPERASRTRAARRAAPSDIAAWTLRTLIDPMPRRAIEYHDVQDAATPAAPVLANFDPLPAPQPQDTAAVRDFLQKRDSVVRYVRDTIAAAVDRQKEYADRRGRRHLETFAVGDRVLLSTTDIQTAAVTNLGANKFAPRFIGPFKVTKVLGDAYTLQLPSAIRLHPTFYVGRLRRYHPAVIPSDAGSSQRPSRLHGPVDQGSAADHAPPQSARPVVQPTRAPAAAAGPNAAAVAPPVLAANSRVAVDPVHDAAAAAAAQQRADVASPPPRPPDGHAARFQRDDPAPLVDSAGNVRHIEEAILEHDDHRAAPRVALPHRGARGRDSHVPMHRQYLVRWLMSMPDSWEPREVLLEDVPDCVAAPLHETLDGQGYRHDRENCVVWLDSLDDPTIVALSASYHSTYLDGNSAKIEYSTSWVILDHSLSVTSTAGETQDLIMWDQLTDAARTALEETVR</sequence>
<dbReference type="InterPro" id="IPR043128">
    <property type="entry name" value="Rev_trsase/Diguanyl_cyclase"/>
</dbReference>
<feature type="region of interest" description="Disordered" evidence="11">
    <location>
        <begin position="625"/>
        <end position="659"/>
    </location>
</feature>
<dbReference type="InterPro" id="IPR008701">
    <property type="entry name" value="NPP1"/>
</dbReference>
<keyword evidence="1" id="KW-0808">Transferase</keyword>
<dbReference type="GO" id="GO:0015074">
    <property type="term" value="P:DNA integration"/>
    <property type="evidence" value="ECO:0007669"/>
    <property type="project" value="UniProtKB-KW"/>
</dbReference>
<keyword evidence="6" id="KW-0460">Magnesium</keyword>
<organism evidence="14 15">
    <name type="scientific">Phytophthora fragariaefolia</name>
    <dbReference type="NCBI Taxonomy" id="1490495"/>
    <lineage>
        <taxon>Eukaryota</taxon>
        <taxon>Sar</taxon>
        <taxon>Stramenopiles</taxon>
        <taxon>Oomycota</taxon>
        <taxon>Peronosporomycetes</taxon>
        <taxon>Peronosporales</taxon>
        <taxon>Peronosporaceae</taxon>
        <taxon>Phytophthora</taxon>
    </lineage>
</organism>
<keyword evidence="5" id="KW-0378">Hydrolase</keyword>
<feature type="region of interest" description="Disordered" evidence="11">
    <location>
        <begin position="1502"/>
        <end position="1541"/>
    </location>
</feature>
<dbReference type="PROSITE" id="PS00141">
    <property type="entry name" value="ASP_PROTEASE"/>
    <property type="match status" value="1"/>
</dbReference>
<evidence type="ECO:0000259" key="13">
    <source>
        <dbReference type="PROSITE" id="PS50994"/>
    </source>
</evidence>
<evidence type="ECO:0000256" key="1">
    <source>
        <dbReference type="ARBA" id="ARBA00022679"/>
    </source>
</evidence>
<dbReference type="PROSITE" id="PS50994">
    <property type="entry name" value="INTEGRASE"/>
    <property type="match status" value="1"/>
</dbReference>
<dbReference type="GO" id="GO:0004190">
    <property type="term" value="F:aspartic-type endopeptidase activity"/>
    <property type="evidence" value="ECO:0007669"/>
    <property type="project" value="InterPro"/>
</dbReference>
<dbReference type="GO" id="GO:0006508">
    <property type="term" value="P:proteolysis"/>
    <property type="evidence" value="ECO:0007669"/>
    <property type="project" value="InterPro"/>
</dbReference>
<keyword evidence="15" id="KW-1185">Reference proteome</keyword>
<keyword evidence="7" id="KW-0694">RNA-binding</keyword>
<dbReference type="PANTHER" id="PTHR37984:SF5">
    <property type="entry name" value="PROTEIN NYNRIN-LIKE"/>
    <property type="match status" value="1"/>
</dbReference>
<dbReference type="Pfam" id="PF05630">
    <property type="entry name" value="NPP1"/>
    <property type="match status" value="1"/>
</dbReference>
<dbReference type="Gene3D" id="2.40.70.10">
    <property type="entry name" value="Acid Proteases"/>
    <property type="match status" value="1"/>
</dbReference>
<evidence type="ECO:0000256" key="4">
    <source>
        <dbReference type="ARBA" id="ARBA00022759"/>
    </source>
</evidence>
<feature type="domain" description="Reverse transcriptase" evidence="12">
    <location>
        <begin position="835"/>
        <end position="1055"/>
    </location>
</feature>
<dbReference type="CDD" id="cd01647">
    <property type="entry name" value="RT_LTR"/>
    <property type="match status" value="1"/>
</dbReference>
<dbReference type="GO" id="GO:0003964">
    <property type="term" value="F:RNA-directed DNA polymerase activity"/>
    <property type="evidence" value="ECO:0007669"/>
    <property type="project" value="UniProtKB-KW"/>
</dbReference>
<accession>A0A9W6X7A7</accession>
<dbReference type="SUPFAM" id="SSF53098">
    <property type="entry name" value="Ribonuclease H-like"/>
    <property type="match status" value="1"/>
</dbReference>
<dbReference type="InterPro" id="IPR043502">
    <property type="entry name" value="DNA/RNA_pol_sf"/>
</dbReference>
<dbReference type="InterPro" id="IPR036397">
    <property type="entry name" value="RNaseH_sf"/>
</dbReference>
<name>A0A9W6X7A7_9STRA</name>
<dbReference type="PANTHER" id="PTHR37984">
    <property type="entry name" value="PROTEIN CBG26694"/>
    <property type="match status" value="1"/>
</dbReference>
<dbReference type="CDD" id="cd00303">
    <property type="entry name" value="retropepsin_like"/>
    <property type="match status" value="1"/>
</dbReference>
<dbReference type="Gene3D" id="3.30.70.270">
    <property type="match status" value="2"/>
</dbReference>
<proteinExistence type="predicted"/>
<dbReference type="InterPro" id="IPR050951">
    <property type="entry name" value="Retrovirus_Pol_polyprotein"/>
</dbReference>
<protein>
    <submittedName>
        <fullName evidence="14">Unnamed protein product</fullName>
    </submittedName>
</protein>
<dbReference type="Pfam" id="PF03732">
    <property type="entry name" value="Retrotrans_gag"/>
    <property type="match status" value="1"/>
</dbReference>
<dbReference type="GO" id="GO:0003723">
    <property type="term" value="F:RNA binding"/>
    <property type="evidence" value="ECO:0007669"/>
    <property type="project" value="UniProtKB-KW"/>
</dbReference>
<feature type="region of interest" description="Disordered" evidence="11">
    <location>
        <begin position="539"/>
        <end position="571"/>
    </location>
</feature>
<feature type="region of interest" description="Disordered" evidence="11">
    <location>
        <begin position="732"/>
        <end position="758"/>
    </location>
</feature>
<dbReference type="GO" id="GO:0004519">
    <property type="term" value="F:endonuclease activity"/>
    <property type="evidence" value="ECO:0007669"/>
    <property type="project" value="UniProtKB-KW"/>
</dbReference>
<feature type="region of interest" description="Disordered" evidence="11">
    <location>
        <begin position="1451"/>
        <end position="1488"/>
    </location>
</feature>
<feature type="region of interest" description="Disordered" evidence="11">
    <location>
        <begin position="1707"/>
        <end position="1749"/>
    </location>
</feature>
<dbReference type="InterPro" id="IPR005162">
    <property type="entry name" value="Retrotrans_gag_dom"/>
</dbReference>
<keyword evidence="10" id="KW-0511">Multifunctional enzyme</keyword>
<evidence type="ECO:0000313" key="14">
    <source>
        <dbReference type="EMBL" id="GMF32955.1"/>
    </source>
</evidence>
<dbReference type="PROSITE" id="PS50878">
    <property type="entry name" value="RT_POL"/>
    <property type="match status" value="1"/>
</dbReference>
<keyword evidence="8" id="KW-0229">DNA integration</keyword>
<dbReference type="InterPro" id="IPR056924">
    <property type="entry name" value="SH3_Tf2-1"/>
</dbReference>
<feature type="compositionally biased region" description="Low complexity" evidence="11">
    <location>
        <begin position="1507"/>
        <end position="1519"/>
    </location>
</feature>
<feature type="compositionally biased region" description="Low complexity" evidence="11">
    <location>
        <begin position="1777"/>
        <end position="1791"/>
    </location>
</feature>
<evidence type="ECO:0000256" key="5">
    <source>
        <dbReference type="ARBA" id="ARBA00022801"/>
    </source>
</evidence>
<feature type="compositionally biased region" description="Basic and acidic residues" evidence="11">
    <location>
        <begin position="1520"/>
        <end position="1533"/>
    </location>
</feature>
<evidence type="ECO:0000256" key="9">
    <source>
        <dbReference type="ARBA" id="ARBA00022918"/>
    </source>
</evidence>
<dbReference type="OrthoDB" id="116372at2759"/>
<dbReference type="InterPro" id="IPR012337">
    <property type="entry name" value="RNaseH-like_sf"/>
</dbReference>
<keyword evidence="3" id="KW-0540">Nuclease</keyword>
<evidence type="ECO:0000256" key="7">
    <source>
        <dbReference type="ARBA" id="ARBA00022884"/>
    </source>
</evidence>
<dbReference type="InterPro" id="IPR001969">
    <property type="entry name" value="Aspartic_peptidase_AS"/>
</dbReference>
<dbReference type="Proteomes" id="UP001165121">
    <property type="component" value="Unassembled WGS sequence"/>
</dbReference>
<dbReference type="Gene3D" id="3.30.420.10">
    <property type="entry name" value="Ribonuclease H-like superfamily/Ribonuclease H"/>
    <property type="match status" value="1"/>
</dbReference>
<comment type="caution">
    <text evidence="14">The sequence shown here is derived from an EMBL/GenBank/DDBJ whole genome shotgun (WGS) entry which is preliminary data.</text>
</comment>
<evidence type="ECO:0000256" key="11">
    <source>
        <dbReference type="SAM" id="MobiDB-lite"/>
    </source>
</evidence>
<keyword evidence="9" id="KW-0695">RNA-directed DNA polymerase</keyword>
<evidence type="ECO:0000256" key="2">
    <source>
        <dbReference type="ARBA" id="ARBA00022695"/>
    </source>
</evidence>
<feature type="compositionally biased region" description="Basic residues" evidence="11">
    <location>
        <begin position="639"/>
        <end position="651"/>
    </location>
</feature>
<dbReference type="SUPFAM" id="SSF56672">
    <property type="entry name" value="DNA/RNA polymerases"/>
    <property type="match status" value="1"/>
</dbReference>
<evidence type="ECO:0000256" key="10">
    <source>
        <dbReference type="ARBA" id="ARBA00023268"/>
    </source>
</evidence>
<feature type="compositionally biased region" description="Low complexity" evidence="11">
    <location>
        <begin position="1738"/>
        <end position="1749"/>
    </location>
</feature>
<dbReference type="Pfam" id="PF24626">
    <property type="entry name" value="SH3_Tf2-1"/>
    <property type="match status" value="1"/>
</dbReference>
<feature type="domain" description="Integrase catalytic" evidence="13">
    <location>
        <begin position="1267"/>
        <end position="1438"/>
    </location>
</feature>
<feature type="region of interest" description="Disordered" evidence="11">
    <location>
        <begin position="291"/>
        <end position="334"/>
    </location>
</feature>
<feature type="region of interest" description="Disordered" evidence="11">
    <location>
        <begin position="1777"/>
        <end position="1813"/>
    </location>
</feature>
<evidence type="ECO:0000313" key="15">
    <source>
        <dbReference type="Proteomes" id="UP001165121"/>
    </source>
</evidence>
<gene>
    <name evidence="14" type="ORF">Pfra01_000800400</name>
</gene>
<dbReference type="Gene3D" id="3.10.10.10">
    <property type="entry name" value="HIV Type 1 Reverse Transcriptase, subunit A, domain 1"/>
    <property type="match status" value="1"/>
</dbReference>
<dbReference type="InterPro" id="IPR001584">
    <property type="entry name" value="Integrase_cat-core"/>
</dbReference>
<dbReference type="InterPro" id="IPR000477">
    <property type="entry name" value="RT_dom"/>
</dbReference>
<dbReference type="FunFam" id="3.30.70.270:FF:000020">
    <property type="entry name" value="Transposon Tf2-6 polyprotein-like Protein"/>
    <property type="match status" value="1"/>
</dbReference>
<dbReference type="EMBL" id="BSXT01000716">
    <property type="protein sequence ID" value="GMF32955.1"/>
    <property type="molecule type" value="Genomic_DNA"/>
</dbReference>
<dbReference type="CDD" id="cd09274">
    <property type="entry name" value="RNase_HI_RT_Ty3"/>
    <property type="match status" value="1"/>
</dbReference>
<evidence type="ECO:0000256" key="8">
    <source>
        <dbReference type="ARBA" id="ARBA00022908"/>
    </source>
</evidence>
<reference evidence="14" key="1">
    <citation type="submission" date="2023-04" db="EMBL/GenBank/DDBJ databases">
        <title>Phytophthora fragariaefolia NBRC 109709.</title>
        <authorList>
            <person name="Ichikawa N."/>
            <person name="Sato H."/>
            <person name="Tonouchi N."/>
        </authorList>
    </citation>
    <scope>NUCLEOTIDE SEQUENCE</scope>
    <source>
        <strain evidence="14">NBRC 109709</strain>
    </source>
</reference>
<keyword evidence="4" id="KW-0255">Endonuclease</keyword>
<evidence type="ECO:0000256" key="6">
    <source>
        <dbReference type="ARBA" id="ARBA00022842"/>
    </source>
</evidence>
<dbReference type="Pfam" id="PF00078">
    <property type="entry name" value="RVT_1"/>
    <property type="match status" value="1"/>
</dbReference>
<evidence type="ECO:0000256" key="3">
    <source>
        <dbReference type="ARBA" id="ARBA00022722"/>
    </source>
</evidence>
<evidence type="ECO:0000259" key="12">
    <source>
        <dbReference type="PROSITE" id="PS50878"/>
    </source>
</evidence>
<dbReference type="FunFam" id="3.10.20.370:FF:000001">
    <property type="entry name" value="Retrovirus-related Pol polyprotein from transposon 17.6-like protein"/>
    <property type="match status" value="1"/>
</dbReference>